<accession>A0A6G9VQK9</accession>
<dbReference type="GO" id="GO:0005886">
    <property type="term" value="C:plasma membrane"/>
    <property type="evidence" value="ECO:0007669"/>
    <property type="project" value="TreeGrafter"/>
</dbReference>
<dbReference type="GO" id="GO:0000271">
    <property type="term" value="P:polysaccharide biosynthetic process"/>
    <property type="evidence" value="ECO:0007669"/>
    <property type="project" value="InterPro"/>
</dbReference>
<dbReference type="InterPro" id="IPR051401">
    <property type="entry name" value="GtrA_CellWall_Glycosyl"/>
</dbReference>
<evidence type="ECO:0000313" key="7">
    <source>
        <dbReference type="Proteomes" id="UP000502831"/>
    </source>
</evidence>
<evidence type="ECO:0000256" key="5">
    <source>
        <dbReference type="ARBA" id="ARBA00023136"/>
    </source>
</evidence>
<organism evidence="6 7">
    <name type="scientific">Sulfurospirillum diekertiae</name>
    <dbReference type="NCBI Taxonomy" id="1854492"/>
    <lineage>
        <taxon>Bacteria</taxon>
        <taxon>Pseudomonadati</taxon>
        <taxon>Campylobacterota</taxon>
        <taxon>Epsilonproteobacteria</taxon>
        <taxon>Campylobacterales</taxon>
        <taxon>Sulfurospirillaceae</taxon>
        <taxon>Sulfurospirillum</taxon>
    </lineage>
</organism>
<comment type="subcellular location">
    <subcellularLocation>
        <location evidence="1">Membrane</location>
        <topology evidence="1">Multi-pass membrane protein</topology>
    </subcellularLocation>
</comment>
<gene>
    <name evidence="6" type="ORF">FA584_04185</name>
</gene>
<dbReference type="PANTHER" id="PTHR38459">
    <property type="entry name" value="PROPHAGE BACTOPRENOL-LINKED GLUCOSE TRANSLOCASE HOMOLOG"/>
    <property type="match status" value="1"/>
</dbReference>
<evidence type="ECO:0000313" key="6">
    <source>
        <dbReference type="EMBL" id="QIR75443.1"/>
    </source>
</evidence>
<dbReference type="AlphaFoldDB" id="A0A6G9VQK9"/>
<evidence type="ECO:0000256" key="1">
    <source>
        <dbReference type="ARBA" id="ARBA00004141"/>
    </source>
</evidence>
<keyword evidence="3" id="KW-0812">Transmembrane</keyword>
<reference evidence="6 7" key="1">
    <citation type="journal article" date="2017" name="Environ. Sci. Technol.">
        <title>Organohalide Respiration with Chlorinated Ethenes under Low pH Conditions.</title>
        <authorList>
            <person name="Yang Y."/>
            <person name="Capiro N.L."/>
            <person name="Marcet T.F."/>
            <person name="Yan J."/>
            <person name="Pennell K.D."/>
            <person name="Loffler F.E."/>
        </authorList>
    </citation>
    <scope>NUCLEOTIDE SEQUENCE [LARGE SCALE GENOMIC DNA]</scope>
    <source>
        <strain evidence="6 7">ACSDCE</strain>
    </source>
</reference>
<proteinExistence type="inferred from homology"/>
<dbReference type="EMBL" id="CP039734">
    <property type="protein sequence ID" value="QIR75443.1"/>
    <property type="molecule type" value="Genomic_DNA"/>
</dbReference>
<dbReference type="RefSeq" id="WP_167749477.1">
    <property type="nucleotide sequence ID" value="NZ_CP039734.2"/>
</dbReference>
<dbReference type="PANTHER" id="PTHR38459:SF1">
    <property type="entry name" value="PROPHAGE BACTOPRENOL-LINKED GLUCOSE TRANSLOCASE HOMOLOG"/>
    <property type="match status" value="1"/>
</dbReference>
<dbReference type="InterPro" id="IPR007267">
    <property type="entry name" value="GtrA_DPMS_TM"/>
</dbReference>
<protein>
    <submittedName>
        <fullName evidence="6">GtrA family protein</fullName>
    </submittedName>
</protein>
<dbReference type="Proteomes" id="UP000502831">
    <property type="component" value="Chromosome"/>
</dbReference>
<evidence type="ECO:0000256" key="3">
    <source>
        <dbReference type="ARBA" id="ARBA00022692"/>
    </source>
</evidence>
<keyword evidence="4" id="KW-1133">Transmembrane helix</keyword>
<sequence>MINLKNNKLFKFFGAGIINTVLSYMCYLLLLLITNYQISYAISFIFGIAFSYWLNIKYVFESHHSIKKSVLFPLIYLVQYILGALLLSVIVENIDIDKRFAPIVVTIILLPITYIMTKKLLHNKN</sequence>
<evidence type="ECO:0000256" key="4">
    <source>
        <dbReference type="ARBA" id="ARBA00022989"/>
    </source>
</evidence>
<dbReference type="Pfam" id="PF04138">
    <property type="entry name" value="GtrA_DPMS_TM"/>
    <property type="match status" value="1"/>
</dbReference>
<evidence type="ECO:0000256" key="2">
    <source>
        <dbReference type="ARBA" id="ARBA00009399"/>
    </source>
</evidence>
<comment type="similarity">
    <text evidence="2">Belongs to the GtrA family.</text>
</comment>
<keyword evidence="5" id="KW-0472">Membrane</keyword>
<name>A0A6G9VQK9_9BACT</name>